<evidence type="ECO:0000313" key="4">
    <source>
        <dbReference type="EMBL" id="ORT88261.1"/>
    </source>
</evidence>
<dbReference type="RefSeq" id="WP_085038343.1">
    <property type="nucleotide sequence ID" value="NZ_CADIKG010000002.1"/>
</dbReference>
<dbReference type="EMBL" id="CADIKG010000002">
    <property type="protein sequence ID" value="CAB3750265.1"/>
    <property type="molecule type" value="Genomic_DNA"/>
</dbReference>
<dbReference type="AlphaFoldDB" id="A0A1X1PMS3"/>
<dbReference type="Pfam" id="PF00576">
    <property type="entry name" value="Transthyretin"/>
    <property type="match status" value="1"/>
</dbReference>
<accession>A0A1X1PMS3</accession>
<evidence type="ECO:0000313" key="6">
    <source>
        <dbReference type="Proteomes" id="UP000494135"/>
    </source>
</evidence>
<protein>
    <recommendedName>
        <fullName evidence="2">Transthyretin/hydroxyisourate hydrolase domain-containing protein</fullName>
    </recommendedName>
</protein>
<dbReference type="GO" id="GO:0006144">
    <property type="term" value="P:purine nucleobase metabolic process"/>
    <property type="evidence" value="ECO:0007669"/>
    <property type="project" value="TreeGrafter"/>
</dbReference>
<feature type="chain" id="PRO_5044567830" description="Transthyretin/hydroxyisourate hydrolase domain-containing protein" evidence="1">
    <location>
        <begin position="33"/>
        <end position="171"/>
    </location>
</feature>
<dbReference type="Proteomes" id="UP000494135">
    <property type="component" value="Unassembled WGS sequence"/>
</dbReference>
<feature type="domain" description="Transthyretin/hydroxyisourate hydrolase" evidence="2">
    <location>
        <begin position="56"/>
        <end position="170"/>
    </location>
</feature>
<dbReference type="InterPro" id="IPR006311">
    <property type="entry name" value="TAT_signal"/>
</dbReference>
<evidence type="ECO:0000256" key="1">
    <source>
        <dbReference type="SAM" id="SignalP"/>
    </source>
</evidence>
<dbReference type="PANTHER" id="PTHR10395:SF7">
    <property type="entry name" value="5-HYDROXYISOURATE HYDROLASE"/>
    <property type="match status" value="1"/>
</dbReference>
<dbReference type="SUPFAM" id="SSF49472">
    <property type="entry name" value="Transthyretin (synonym: prealbumin)"/>
    <property type="match status" value="1"/>
</dbReference>
<organism evidence="4 5">
    <name type="scientific">Burkholderia puraquae</name>
    <dbReference type="NCBI Taxonomy" id="1904757"/>
    <lineage>
        <taxon>Bacteria</taxon>
        <taxon>Pseudomonadati</taxon>
        <taxon>Pseudomonadota</taxon>
        <taxon>Betaproteobacteria</taxon>
        <taxon>Burkholderiales</taxon>
        <taxon>Burkholderiaceae</taxon>
        <taxon>Burkholderia</taxon>
        <taxon>Burkholderia cepacia complex</taxon>
    </lineage>
</organism>
<evidence type="ECO:0000259" key="2">
    <source>
        <dbReference type="Pfam" id="PF00576"/>
    </source>
</evidence>
<dbReference type="PANTHER" id="PTHR10395">
    <property type="entry name" value="URICASE AND TRANSTHYRETIN-RELATED"/>
    <property type="match status" value="1"/>
</dbReference>
<feature type="signal peptide" evidence="1">
    <location>
        <begin position="1"/>
        <end position="32"/>
    </location>
</feature>
<evidence type="ECO:0000313" key="3">
    <source>
        <dbReference type="EMBL" id="CAB3750265.1"/>
    </source>
</evidence>
<reference evidence="4 5" key="1">
    <citation type="submission" date="2017-04" db="EMBL/GenBank/DDBJ databases">
        <title>Burkholderia puraquae sp. nov., a novel Burkholderia cepacia complex species from hospital setting samples.</title>
        <authorList>
            <person name="Martina P."/>
            <person name="Leguizamon M."/>
            <person name="Prieto C."/>
            <person name="Sousa S."/>
            <person name="Montanaro P."/>
            <person name="Draghi W."/>
            <person name="Staembler M."/>
            <person name="Bettiol M."/>
            <person name="Figoli C."/>
            <person name="Palau J."/>
            <person name="Alvarez F."/>
            <person name="Benetti S."/>
            <person name="Anchat E."/>
            <person name="Vescina C."/>
            <person name="Ferreras J."/>
            <person name="Lasch P."/>
            <person name="Lagares A."/>
            <person name="Zorreguieta A."/>
            <person name="Yantorno O."/>
            <person name="Bosch A."/>
        </authorList>
    </citation>
    <scope>NUCLEOTIDE SEQUENCE [LARGE SCALE GENOMIC DNA]</scope>
    <source>
        <strain evidence="4 5">CAMPA 1040</strain>
    </source>
</reference>
<dbReference type="Gene3D" id="2.60.40.180">
    <property type="entry name" value="Transthyretin/hydroxyisourate hydrolase domain"/>
    <property type="match status" value="1"/>
</dbReference>
<proteinExistence type="predicted"/>
<dbReference type="EMBL" id="NBYX01000002">
    <property type="protein sequence ID" value="ORT88261.1"/>
    <property type="molecule type" value="Genomic_DNA"/>
</dbReference>
<name>A0A1X1PMS3_9BURK</name>
<evidence type="ECO:0000313" key="5">
    <source>
        <dbReference type="Proteomes" id="UP000193146"/>
    </source>
</evidence>
<dbReference type="Proteomes" id="UP000193146">
    <property type="component" value="Unassembled WGS sequence"/>
</dbReference>
<dbReference type="InterPro" id="IPR023416">
    <property type="entry name" value="Transthyretin/HIU_hydrolase_d"/>
</dbReference>
<reference evidence="3 6" key="2">
    <citation type="submission" date="2020-04" db="EMBL/GenBank/DDBJ databases">
        <authorList>
            <person name="De Canck E."/>
        </authorList>
    </citation>
    <scope>NUCLEOTIDE SEQUENCE [LARGE SCALE GENOMIC DNA]</scope>
    <source>
        <strain evidence="3 6">LMG 29660</strain>
    </source>
</reference>
<keyword evidence="1" id="KW-0732">Signal</keyword>
<dbReference type="PROSITE" id="PS51318">
    <property type="entry name" value="TAT"/>
    <property type="match status" value="1"/>
</dbReference>
<dbReference type="OrthoDB" id="9034127at2"/>
<keyword evidence="5" id="KW-1185">Reference proteome</keyword>
<gene>
    <name evidence="4" type="ORF">B7G54_06595</name>
    <name evidence="3" type="ORF">LMG29660_01219</name>
</gene>
<sequence length="171" mass="18357">MKDVIDTARRRLVLATAALAGGGALASAPAGAAETAPASSAWGAMRGRWRNAHPDLTVRIVDMLNGVPAEGMRVELSRFDGEREVPLRTATVDARGGTGGALLAGDAYRAGSYMLLLHVDAYYRDRAIGAQPAKPSFLTTVPIRFRIASADERLHVPVQFGPWNYTYYRGT</sequence>
<dbReference type="InterPro" id="IPR036817">
    <property type="entry name" value="Transthyretin/HIU_hydrolase_sf"/>
</dbReference>